<dbReference type="Gene3D" id="2.120.10.30">
    <property type="entry name" value="TolB, C-terminal domain"/>
    <property type="match status" value="1"/>
</dbReference>
<dbReference type="SUPFAM" id="SSF101898">
    <property type="entry name" value="NHL repeat"/>
    <property type="match status" value="1"/>
</dbReference>
<evidence type="ECO:0000313" key="10">
    <source>
        <dbReference type="Proteomes" id="UP001055439"/>
    </source>
</evidence>
<dbReference type="NCBIfam" id="TIGR00685">
    <property type="entry name" value="T6PP"/>
    <property type="match status" value="1"/>
</dbReference>
<dbReference type="NCBIfam" id="TIGR01484">
    <property type="entry name" value="HAD-SF-IIB"/>
    <property type="match status" value="1"/>
</dbReference>
<evidence type="ECO:0000313" key="9">
    <source>
        <dbReference type="EMBL" id="URE26229.1"/>
    </source>
</evidence>
<evidence type="ECO:0000256" key="4">
    <source>
        <dbReference type="ARBA" id="ARBA00022553"/>
    </source>
</evidence>
<dbReference type="GO" id="GO:0005829">
    <property type="term" value="C:cytosol"/>
    <property type="evidence" value="ECO:0007669"/>
    <property type="project" value="TreeGrafter"/>
</dbReference>
<sequence length="1480" mass="167507">PTLIAFQFHFLPSLPNVSFIPPLSLPQHTHPPPRPLVSERSSTSPTNLALFPSTATDRRAPSWRVMNRTGAYHKLYAFSFMCHDFLRFYELVIQSIVSLKIIGVCSRAQDRKIIVADFLPLNSMKDQATGQWCFTWDRDSLLLQLKDGFSSDTEVIYVGCLDVDIDISEQEEISQKLMEEYKCMPTFLSPELFQMYYHGFCKQQLWPLFHYMLPICLHKGDLFDRSLFQAYISANKKFAEKVMEVINSDDDYVWIHDYYLMLLPTFLRKRLNQVKIGFFLHSPFPSSEIYRTLPVREEILKSLLNADLIGFQTYDYARYFLSCCSRMLGLHYESKRGYIGLEYYGRTVSIKILSVGIHMGRLQSVLNHPATASKVQEIEENFKGKKLLLGVDDMDLFKGISLKLLAFELLLERHPTLREKIILVQIVNPTRSMGKDVKEAIEDTLLIAERINNSYGTPGYEPVVLIDKPIPFHEKIAFYVAAECCIVNAVRDGMNLVPYEYVVCRQGTEELDKSRGFQVGSSHTSTLIVSEFVGCSPSLSGAFRVNPWSIEDVSDALYRSINSGETERQMRHEKHYRYVSTHDVAHWARSFSQDLERACKDHHSWRCWALGFGLNFRVLYLSPNFRKLMLNHLVSSYKNAHRRAIFLDYDGTIMPEASINKTPRQETLSILNSLSTDPNNTVFIVSGRGRASLSEWFTSCESLGIAAEHGYFIRWRKDAEWESSSVLVDLDWMKMAEPVMQLYTETTDGSYIELKESAIVWHHQFADHDYGSCQATELLDHLESVLANEPVVVKRGQHIVEVKPQGIGKGLVVENLIGTLNKRGKPLDFVLCIGDDRSDEDMFESINSIASSNLFPLVPEVFACTVGQKPSMAKYYVEDTGEVVRLLRGIAAVSNQERRVTDDQCRGKEESHAVVRKVGKEGGRKEYVHRGNKQQRSRPLTELRHDEQGDESVGNAHSCADLAGWVQLCFSLFICKWVFCSFLAFLCCITKLILLLFWSSRDCWCGCLQCCLLSAEEVVVSEIYHEDWYAPFDLGSSCFPQHVADLIPPAFSAAVSGHRPLMKFESGYTVETVFDGSKLGIEPHSVEVTQSGELLLLDSVNNSRPKLIAGSPEGYVGHVDGRPREARMNHPKGFTVDGRGNIYVADTMNMAIRKISDTGVTTTIAGGKGSRGGHSDGPSEDAKFSTDFEVVYIASSCSLLVVDRGNSAIREIHLNFDDCAHQYETGLPLGIAVLLAAAFFGYMLALLQRRVGVMVSTKTESVTPTKASMPPYQMPVKPSTRPPLIPARDEAENTDEEGLFGSIGKLLSGTWASTAAIFGAVFPVFRKKPKAVQYQQQQRVNAWPVPESFVIPDDEIPPPLETRAPTPHKTYAFMSKEPEKIHHIRHAPPYFSGWGTEAQQQQQQQVHQRQHLRQHRQYSLGPQTYYEQSCETTNEIVFGAVQESDSKRRSVEIKAVNYGDPIYEQYGMRYRSSYSGYGNY</sequence>
<dbReference type="InterPro" id="IPR006379">
    <property type="entry name" value="HAD-SF_hydro_IIB"/>
</dbReference>
<name>A0A9E7H9W8_9LILI</name>
<proteinExistence type="inferred from homology"/>
<dbReference type="Proteomes" id="UP001055439">
    <property type="component" value="Chromosome 8"/>
</dbReference>
<evidence type="ECO:0000256" key="3">
    <source>
        <dbReference type="ARBA" id="ARBA00012538"/>
    </source>
</evidence>
<dbReference type="SUPFAM" id="SSF53756">
    <property type="entry name" value="UDP-Glycosyltransferase/glycogen phosphorylase"/>
    <property type="match status" value="1"/>
</dbReference>
<dbReference type="OrthoDB" id="755951at2759"/>
<dbReference type="InterPro" id="IPR011042">
    <property type="entry name" value="6-blade_b-propeller_TolB-like"/>
</dbReference>
<feature type="transmembrane region" description="Helical" evidence="8">
    <location>
        <begin position="1227"/>
        <end position="1247"/>
    </location>
</feature>
<accession>A0A9E7H9W8</accession>
<organism evidence="9 10">
    <name type="scientific">Musa troglodytarum</name>
    <name type="common">fe'i banana</name>
    <dbReference type="NCBI Taxonomy" id="320322"/>
    <lineage>
        <taxon>Eukaryota</taxon>
        <taxon>Viridiplantae</taxon>
        <taxon>Streptophyta</taxon>
        <taxon>Embryophyta</taxon>
        <taxon>Tracheophyta</taxon>
        <taxon>Spermatophyta</taxon>
        <taxon>Magnoliopsida</taxon>
        <taxon>Liliopsida</taxon>
        <taxon>Zingiberales</taxon>
        <taxon>Musaceae</taxon>
        <taxon>Musa</taxon>
    </lineage>
</organism>
<protein>
    <recommendedName>
        <fullName evidence="3">alpha,alpha-trehalose-phosphate synthase (UDP-forming)</fullName>
        <ecNumber evidence="3">2.4.1.15</ecNumber>
    </recommendedName>
</protein>
<dbReference type="GO" id="GO:0005992">
    <property type="term" value="P:trehalose biosynthetic process"/>
    <property type="evidence" value="ECO:0007669"/>
    <property type="project" value="InterPro"/>
</dbReference>
<feature type="non-terminal residue" evidence="9">
    <location>
        <position position="1"/>
    </location>
</feature>
<dbReference type="PANTHER" id="PTHR10788:SF14">
    <property type="entry name" value="ALPHA,ALPHA-TREHALOSE-PHOSPHATE SYNTHASE [UDP-FORMING] 9-RELATED"/>
    <property type="match status" value="1"/>
</dbReference>
<dbReference type="InterPro" id="IPR003337">
    <property type="entry name" value="Trehalose_PPase"/>
</dbReference>
<dbReference type="GO" id="GO:0004805">
    <property type="term" value="F:trehalose-phosphatase activity"/>
    <property type="evidence" value="ECO:0007669"/>
    <property type="project" value="TreeGrafter"/>
</dbReference>
<feature type="transmembrane region" description="Helical" evidence="8">
    <location>
        <begin position="977"/>
        <end position="998"/>
    </location>
</feature>
<keyword evidence="8" id="KW-0472">Membrane</keyword>
<evidence type="ECO:0000256" key="8">
    <source>
        <dbReference type="SAM" id="Phobius"/>
    </source>
</evidence>
<gene>
    <name evidence="9" type="ORF">MUK42_15958</name>
</gene>
<keyword evidence="6" id="KW-0808">Transferase</keyword>
<keyword evidence="10" id="KW-1185">Reference proteome</keyword>
<evidence type="ECO:0000256" key="7">
    <source>
        <dbReference type="ARBA" id="ARBA00048039"/>
    </source>
</evidence>
<dbReference type="InterPro" id="IPR023214">
    <property type="entry name" value="HAD_sf"/>
</dbReference>
<comment type="similarity">
    <text evidence="2">In the C-terminal section; belongs to the trehalose phosphatase family.</text>
</comment>
<dbReference type="FunFam" id="3.40.50.1000:FF:000054">
    <property type="entry name" value="alpha,alpha-trehalose-phosphate synthase [UDP-forming] 6"/>
    <property type="match status" value="1"/>
</dbReference>
<dbReference type="SUPFAM" id="SSF56784">
    <property type="entry name" value="HAD-like"/>
    <property type="match status" value="1"/>
</dbReference>
<reference evidence="9" key="1">
    <citation type="submission" date="2022-05" db="EMBL/GenBank/DDBJ databases">
        <title>The Musa troglodytarum L. genome provides insights into the mechanism of non-climacteric behaviour and enrichment of carotenoids.</title>
        <authorList>
            <person name="Wang J."/>
        </authorList>
    </citation>
    <scope>NUCLEOTIDE SEQUENCE</scope>
    <source>
        <tissue evidence="9">Leaf</tissue>
    </source>
</reference>
<evidence type="ECO:0000256" key="5">
    <source>
        <dbReference type="ARBA" id="ARBA00022676"/>
    </source>
</evidence>
<comment type="catalytic activity">
    <reaction evidence="7">
        <text>D-glucose 6-phosphate + UDP-alpha-D-glucose = alpha,alpha-trehalose 6-phosphate + UDP + H(+)</text>
        <dbReference type="Rhea" id="RHEA:18889"/>
        <dbReference type="ChEBI" id="CHEBI:15378"/>
        <dbReference type="ChEBI" id="CHEBI:58223"/>
        <dbReference type="ChEBI" id="CHEBI:58429"/>
        <dbReference type="ChEBI" id="CHEBI:58885"/>
        <dbReference type="ChEBI" id="CHEBI:61548"/>
        <dbReference type="EC" id="2.4.1.15"/>
    </reaction>
</comment>
<dbReference type="Pfam" id="PF00982">
    <property type="entry name" value="Glyco_transf_20"/>
    <property type="match status" value="1"/>
</dbReference>
<keyword evidence="4" id="KW-0597">Phosphoprotein</keyword>
<evidence type="ECO:0000256" key="2">
    <source>
        <dbReference type="ARBA" id="ARBA00006330"/>
    </source>
</evidence>
<dbReference type="EC" id="2.4.1.15" evidence="3"/>
<dbReference type="EMBL" id="CP097510">
    <property type="protein sequence ID" value="URE26229.1"/>
    <property type="molecule type" value="Genomic_DNA"/>
</dbReference>
<dbReference type="FunFam" id="3.40.50.2000:FF:000017">
    <property type="entry name" value="alpha,alpha-trehalose-phosphate synthase [UDP-forming] 6"/>
    <property type="match status" value="1"/>
</dbReference>
<dbReference type="Pfam" id="PF02358">
    <property type="entry name" value="Trehalose_PPase"/>
    <property type="match status" value="1"/>
</dbReference>
<dbReference type="InterPro" id="IPR036412">
    <property type="entry name" value="HAD-like_sf"/>
</dbReference>
<keyword evidence="5" id="KW-0328">Glycosyltransferase</keyword>
<dbReference type="CDD" id="cd01627">
    <property type="entry name" value="HAD_TPP"/>
    <property type="match status" value="1"/>
</dbReference>
<dbReference type="Gene3D" id="3.40.50.1000">
    <property type="entry name" value="HAD superfamily/HAD-like"/>
    <property type="match status" value="2"/>
</dbReference>
<evidence type="ECO:0000256" key="1">
    <source>
        <dbReference type="ARBA" id="ARBA00005409"/>
    </source>
</evidence>
<dbReference type="InterPro" id="IPR001830">
    <property type="entry name" value="Glyco_trans_20"/>
</dbReference>
<dbReference type="Gene3D" id="3.40.50.2000">
    <property type="entry name" value="Glycogen Phosphorylase B"/>
    <property type="match status" value="2"/>
</dbReference>
<dbReference type="FunFam" id="3.40.50.2000:FF:000010">
    <property type="entry name" value="Alpha,alpha-trehalose-phosphate synthase"/>
    <property type="match status" value="1"/>
</dbReference>
<dbReference type="GO" id="GO:0003825">
    <property type="term" value="F:alpha,alpha-trehalose-phosphate synthase (UDP-forming) activity"/>
    <property type="evidence" value="ECO:0007669"/>
    <property type="project" value="UniProtKB-EC"/>
</dbReference>
<comment type="similarity">
    <text evidence="1">In the N-terminal section; belongs to the glycosyltransferase 20 family.</text>
</comment>
<dbReference type="FunFam" id="3.40.50.1000:FF:000052">
    <property type="entry name" value="Alpha,alpha-trehalose-phosphate synthase [UDP-forming] 6"/>
    <property type="match status" value="1"/>
</dbReference>
<keyword evidence="8" id="KW-1133">Transmembrane helix</keyword>
<dbReference type="PANTHER" id="PTHR10788">
    <property type="entry name" value="TREHALOSE-6-PHOSPHATE SYNTHASE"/>
    <property type="match status" value="1"/>
</dbReference>
<evidence type="ECO:0000256" key="6">
    <source>
        <dbReference type="ARBA" id="ARBA00022679"/>
    </source>
</evidence>
<keyword evidence="8" id="KW-0812">Transmembrane</keyword>
<dbReference type="CDD" id="cd03788">
    <property type="entry name" value="GT20_TPS"/>
    <property type="match status" value="1"/>
</dbReference>